<accession>A0A830BPS4</accession>
<evidence type="ECO:0000313" key="2">
    <source>
        <dbReference type="Proteomes" id="UP000653305"/>
    </source>
</evidence>
<evidence type="ECO:0000313" key="1">
    <source>
        <dbReference type="EMBL" id="GFP88072.1"/>
    </source>
</evidence>
<dbReference type="AlphaFoldDB" id="A0A830BPS4"/>
<proteinExistence type="predicted"/>
<keyword evidence="2" id="KW-1185">Reference proteome</keyword>
<name>A0A830BPS4_9LAMI</name>
<dbReference type="Proteomes" id="UP000653305">
    <property type="component" value="Unassembled WGS sequence"/>
</dbReference>
<sequence length="466" mass="50948">MVFKVFGLRVTDIRLSNHVSFENVSFLFDRVESSHELKDLVECKEDYSNLVTFCKSSSSADEHVSSLNLFAFQKTDLGTLESVLPDVLLSVPTFGPTLVMANFESDSADILHSQVEDDVHKSSAKSDILKFDVTAGVPTLPVTFKVVEAETVSEVDFVDANTVPTGEIVITLRKMVVCMSVVLHVAAFDLTFVVTLPSKSSFTSTSVVVLLSSTTVPGFLLNPSLSSMTTSIIAGVGAQDVSKGVAAYGTTEPALLSSHSMAIHSLPQLLASSTVVVHIFEQTEAFVVLLPFDKFNEIDVENPPNSLRLFMNLSSPSTLFLLASPKASLAMGFVLLSPLALLMVYKREDFVHHAPRISRANLVKGTTAHALANAAAQEILIAHWQGNVKRLGNFLNVLKTNHAGLAELEHWCYKATDEYAGTAWDELKHIRQAIGQYQERYNNPRGKDLAMVRVLSLRRNAIDHAK</sequence>
<reference evidence="1" key="1">
    <citation type="submission" date="2020-07" db="EMBL/GenBank/DDBJ databases">
        <title>Ethylene signaling mediates host invasion by parasitic plants.</title>
        <authorList>
            <person name="Yoshida S."/>
        </authorList>
    </citation>
    <scope>NUCLEOTIDE SEQUENCE</scope>
    <source>
        <strain evidence="1">Okayama</strain>
    </source>
</reference>
<organism evidence="1 2">
    <name type="scientific">Phtheirospermum japonicum</name>
    <dbReference type="NCBI Taxonomy" id="374723"/>
    <lineage>
        <taxon>Eukaryota</taxon>
        <taxon>Viridiplantae</taxon>
        <taxon>Streptophyta</taxon>
        <taxon>Embryophyta</taxon>
        <taxon>Tracheophyta</taxon>
        <taxon>Spermatophyta</taxon>
        <taxon>Magnoliopsida</taxon>
        <taxon>eudicotyledons</taxon>
        <taxon>Gunneridae</taxon>
        <taxon>Pentapetalae</taxon>
        <taxon>asterids</taxon>
        <taxon>lamiids</taxon>
        <taxon>Lamiales</taxon>
        <taxon>Orobanchaceae</taxon>
        <taxon>Orobanchaceae incertae sedis</taxon>
        <taxon>Phtheirospermum</taxon>
    </lineage>
</organism>
<comment type="caution">
    <text evidence="1">The sequence shown here is derived from an EMBL/GenBank/DDBJ whole genome shotgun (WGS) entry which is preliminary data.</text>
</comment>
<protein>
    <submittedName>
        <fullName evidence="1">Myosin-11</fullName>
    </submittedName>
</protein>
<gene>
    <name evidence="1" type="ORF">PHJA_000950900</name>
</gene>
<dbReference type="EMBL" id="BMAC01000160">
    <property type="protein sequence ID" value="GFP88072.1"/>
    <property type="molecule type" value="Genomic_DNA"/>
</dbReference>